<dbReference type="SUPFAM" id="SSF52540">
    <property type="entry name" value="P-loop containing nucleoside triphosphate hydrolases"/>
    <property type="match status" value="1"/>
</dbReference>
<dbReference type="Pfam" id="PF00005">
    <property type="entry name" value="ABC_tran"/>
    <property type="match status" value="1"/>
</dbReference>
<proteinExistence type="inferred from homology"/>
<name>A0A2P8PYG6_9ACTN</name>
<protein>
    <submittedName>
        <fullName evidence="7">ABC transporter ATP-binding protein</fullName>
    </submittedName>
</protein>
<reference evidence="7 8" key="1">
    <citation type="submission" date="2018-03" db="EMBL/GenBank/DDBJ databases">
        <title>Streptomyces dioscori sp. nov., a novel endophytic actinobacterium isolated from bulbil of Dioscorea bulbifera L.</title>
        <authorList>
            <person name="Zhikuan W."/>
        </authorList>
    </citation>
    <scope>NUCLEOTIDE SEQUENCE [LARGE SCALE GENOMIC DNA]</scope>
    <source>
        <strain evidence="7 8">A217</strain>
    </source>
</reference>
<accession>A0A2P8PYG6</accession>
<keyword evidence="4 7" id="KW-0067">ATP-binding</keyword>
<gene>
    <name evidence="7" type="ORF">C6Y14_33980</name>
</gene>
<dbReference type="PROSITE" id="PS50893">
    <property type="entry name" value="ABC_TRANSPORTER_2"/>
    <property type="match status" value="1"/>
</dbReference>
<dbReference type="PANTHER" id="PTHR43820:SF4">
    <property type="entry name" value="HIGH-AFFINITY BRANCHED-CHAIN AMINO ACID TRANSPORT ATP-BINDING PROTEIN LIVF"/>
    <property type="match status" value="1"/>
</dbReference>
<evidence type="ECO:0000313" key="7">
    <source>
        <dbReference type="EMBL" id="PSM39031.1"/>
    </source>
</evidence>
<dbReference type="GO" id="GO:0005524">
    <property type="term" value="F:ATP binding"/>
    <property type="evidence" value="ECO:0007669"/>
    <property type="project" value="UniProtKB-KW"/>
</dbReference>
<dbReference type="InterPro" id="IPR003593">
    <property type="entry name" value="AAA+_ATPase"/>
</dbReference>
<dbReference type="RefSeq" id="WP_107020728.1">
    <property type="nucleotide sequence ID" value="NZ_KZ679053.1"/>
</dbReference>
<feature type="domain" description="ABC transporter" evidence="6">
    <location>
        <begin position="5"/>
        <end position="232"/>
    </location>
</feature>
<dbReference type="InterPro" id="IPR003439">
    <property type="entry name" value="ABC_transporter-like_ATP-bd"/>
</dbReference>
<dbReference type="OrthoDB" id="9776369at2"/>
<evidence type="ECO:0000256" key="1">
    <source>
        <dbReference type="ARBA" id="ARBA00005417"/>
    </source>
</evidence>
<dbReference type="InterPro" id="IPR027417">
    <property type="entry name" value="P-loop_NTPase"/>
</dbReference>
<keyword evidence="2" id="KW-0813">Transport</keyword>
<evidence type="ECO:0000256" key="5">
    <source>
        <dbReference type="ARBA" id="ARBA00022970"/>
    </source>
</evidence>
<dbReference type="InterPro" id="IPR052156">
    <property type="entry name" value="BCAA_Transport_ATP-bd_LivF"/>
</dbReference>
<dbReference type="InterPro" id="IPR017871">
    <property type="entry name" value="ABC_transporter-like_CS"/>
</dbReference>
<dbReference type="GO" id="GO:0016887">
    <property type="term" value="F:ATP hydrolysis activity"/>
    <property type="evidence" value="ECO:0007669"/>
    <property type="project" value="InterPro"/>
</dbReference>
<keyword evidence="5" id="KW-0029">Amino-acid transport</keyword>
<organism evidence="7 8">
    <name type="scientific">Streptomyces dioscori</name>
    <dbReference type="NCBI Taxonomy" id="2109333"/>
    <lineage>
        <taxon>Bacteria</taxon>
        <taxon>Bacillati</taxon>
        <taxon>Actinomycetota</taxon>
        <taxon>Actinomycetes</taxon>
        <taxon>Kitasatosporales</taxon>
        <taxon>Streptomycetaceae</taxon>
        <taxon>Streptomyces</taxon>
        <taxon>Streptomyces aurantiacus group</taxon>
    </lineage>
</organism>
<dbReference type="GO" id="GO:0015807">
    <property type="term" value="P:L-amino acid transport"/>
    <property type="evidence" value="ECO:0007669"/>
    <property type="project" value="TreeGrafter"/>
</dbReference>
<evidence type="ECO:0000256" key="4">
    <source>
        <dbReference type="ARBA" id="ARBA00022840"/>
    </source>
</evidence>
<evidence type="ECO:0000313" key="8">
    <source>
        <dbReference type="Proteomes" id="UP000240429"/>
    </source>
</evidence>
<keyword evidence="8" id="KW-1185">Reference proteome</keyword>
<evidence type="ECO:0000256" key="2">
    <source>
        <dbReference type="ARBA" id="ARBA00022448"/>
    </source>
</evidence>
<dbReference type="EMBL" id="PYBJ01000027">
    <property type="protein sequence ID" value="PSM39031.1"/>
    <property type="molecule type" value="Genomic_DNA"/>
</dbReference>
<dbReference type="PANTHER" id="PTHR43820">
    <property type="entry name" value="HIGH-AFFINITY BRANCHED-CHAIN AMINO ACID TRANSPORT ATP-BINDING PROTEIN LIVF"/>
    <property type="match status" value="1"/>
</dbReference>
<comment type="similarity">
    <text evidence="1">Belongs to the ABC transporter superfamily.</text>
</comment>
<dbReference type="GO" id="GO:0015658">
    <property type="term" value="F:branched-chain amino acid transmembrane transporter activity"/>
    <property type="evidence" value="ECO:0007669"/>
    <property type="project" value="TreeGrafter"/>
</dbReference>
<sequence>MTALIETHDLSCGYGKLPVVRHLDLTVAAGEVVCLLGANGAGKTTSLLTIAGALPRLGGTVHVGGRPAPAAAHVVARRGLALVPEGRGLFYRLTVAENLRLRRHRRSSVSIDDVLGHFPVLANLMGRRAGLLSGGEQQMLALAGALVADPQVILLDEMSLGLAPIIVERLLPIVRSIADERGMGVLLVEQHILAALTVADRGYVMAHGSVVAEGTASELRRDAELLEASYLGEKPSIDAAIAEGLV</sequence>
<dbReference type="PROSITE" id="PS00211">
    <property type="entry name" value="ABC_TRANSPORTER_1"/>
    <property type="match status" value="1"/>
</dbReference>
<evidence type="ECO:0000256" key="3">
    <source>
        <dbReference type="ARBA" id="ARBA00022741"/>
    </source>
</evidence>
<dbReference type="AlphaFoldDB" id="A0A2P8PYG6"/>
<dbReference type="Proteomes" id="UP000240429">
    <property type="component" value="Unassembled WGS sequence"/>
</dbReference>
<comment type="caution">
    <text evidence="7">The sequence shown here is derived from an EMBL/GenBank/DDBJ whole genome shotgun (WGS) entry which is preliminary data.</text>
</comment>
<dbReference type="SMART" id="SM00382">
    <property type="entry name" value="AAA"/>
    <property type="match status" value="1"/>
</dbReference>
<evidence type="ECO:0000259" key="6">
    <source>
        <dbReference type="PROSITE" id="PS50893"/>
    </source>
</evidence>
<keyword evidence="3" id="KW-0547">Nucleotide-binding</keyword>
<dbReference type="Gene3D" id="3.40.50.300">
    <property type="entry name" value="P-loop containing nucleotide triphosphate hydrolases"/>
    <property type="match status" value="1"/>
</dbReference>